<accession>A0A4D4LG93</accession>
<dbReference type="AlphaFoldDB" id="A0A4D4LG93"/>
<dbReference type="RefSeq" id="WP_137981075.1">
    <property type="nucleotide sequence ID" value="NZ_BAAASO010000010.1"/>
</dbReference>
<keyword evidence="3" id="KW-1185">Reference proteome</keyword>
<evidence type="ECO:0000256" key="1">
    <source>
        <dbReference type="SAM" id="MobiDB-lite"/>
    </source>
</evidence>
<dbReference type="Proteomes" id="UP000301309">
    <property type="component" value="Unassembled WGS sequence"/>
</dbReference>
<feature type="region of interest" description="Disordered" evidence="1">
    <location>
        <begin position="1"/>
        <end position="21"/>
    </location>
</feature>
<comment type="caution">
    <text evidence="2">The sequence shown here is derived from an EMBL/GenBank/DDBJ whole genome shotgun (WGS) entry which is preliminary data.</text>
</comment>
<organism evidence="2 3">
    <name type="scientific">Streptomyces violaceusniger</name>
    <dbReference type="NCBI Taxonomy" id="68280"/>
    <lineage>
        <taxon>Bacteria</taxon>
        <taxon>Bacillati</taxon>
        <taxon>Actinomycetota</taxon>
        <taxon>Actinomycetes</taxon>
        <taxon>Kitasatosporales</taxon>
        <taxon>Streptomycetaceae</taxon>
        <taxon>Streptomyces</taxon>
        <taxon>Streptomyces violaceusniger group</taxon>
    </lineage>
</organism>
<name>A0A4D4LG93_STRVO</name>
<gene>
    <name evidence="2" type="ORF">SVIO_088890</name>
</gene>
<proteinExistence type="predicted"/>
<sequence length="78" mass="8220">MTAKAQAAQPSLGTTVREPRRGSRSALYVVGVEVADTTGWERVPLERLLRTGTALPLHIDSGAEALGRAGPATRMPVP</sequence>
<evidence type="ECO:0000313" key="3">
    <source>
        <dbReference type="Proteomes" id="UP000301309"/>
    </source>
</evidence>
<protein>
    <submittedName>
        <fullName evidence="2">Uncharacterized protein</fullName>
    </submittedName>
</protein>
<dbReference type="OrthoDB" id="3534172at2"/>
<reference evidence="2 3" key="1">
    <citation type="journal article" date="2020" name="Int. J. Syst. Evol. Microbiol.">
        <title>Reclassification of Streptomyces castelarensis and Streptomyces sporoclivatus as later heterotypic synonyms of Streptomyces antimycoticus.</title>
        <authorList>
            <person name="Komaki H."/>
            <person name="Tamura T."/>
        </authorList>
    </citation>
    <scope>NUCLEOTIDE SEQUENCE [LARGE SCALE GENOMIC DNA]</scope>
    <source>
        <strain evidence="2 3">NBRC 13459</strain>
    </source>
</reference>
<evidence type="ECO:0000313" key="2">
    <source>
        <dbReference type="EMBL" id="GDY58266.1"/>
    </source>
</evidence>
<dbReference type="EMBL" id="BJHW01000002">
    <property type="protein sequence ID" value="GDY58266.1"/>
    <property type="molecule type" value="Genomic_DNA"/>
</dbReference>